<sequence>MQYREDEAAAMAVLRGYARQFTDHIVALRERYYAQSGDRRYRHETTVKSLGVVTAALKDACFVVPRWQN</sequence>
<dbReference type="AlphaFoldDB" id="A0A6S6PFE5"/>
<reference evidence="1 2" key="1">
    <citation type="submission" date="2020-07" db="EMBL/GenBank/DDBJ databases">
        <title>Complete Genome Sequence of an acetic acid bacterium, Acetobacter aceti JCM20276.</title>
        <authorList>
            <person name="Hirose Y."/>
            <person name="Mihara H."/>
        </authorList>
    </citation>
    <scope>NUCLEOTIDE SEQUENCE [LARGE SCALE GENOMIC DNA]</scope>
    <source>
        <strain evidence="1 2">JCM20276</strain>
    </source>
</reference>
<name>A0A6S6PFE5_ACEAC</name>
<proteinExistence type="predicted"/>
<accession>A0A6S6PFE5</accession>
<evidence type="ECO:0000313" key="1">
    <source>
        <dbReference type="EMBL" id="BCI65686.1"/>
    </source>
</evidence>
<organism evidence="1 2">
    <name type="scientific">Acetobacter aceti</name>
    <dbReference type="NCBI Taxonomy" id="435"/>
    <lineage>
        <taxon>Bacteria</taxon>
        <taxon>Pseudomonadati</taxon>
        <taxon>Pseudomonadota</taxon>
        <taxon>Alphaproteobacteria</taxon>
        <taxon>Acetobacterales</taxon>
        <taxon>Acetobacteraceae</taxon>
        <taxon>Acetobacter</taxon>
        <taxon>Acetobacter subgen. Acetobacter</taxon>
    </lineage>
</organism>
<dbReference type="RefSeq" id="WP_099348938.1">
    <property type="nucleotide sequence ID" value="NZ_AP023326.1"/>
</dbReference>
<dbReference type="EMBL" id="AP023326">
    <property type="protein sequence ID" value="BCI65686.1"/>
    <property type="molecule type" value="Genomic_DNA"/>
</dbReference>
<protein>
    <submittedName>
        <fullName evidence="1">Uncharacterized protein</fullName>
    </submittedName>
</protein>
<dbReference type="Proteomes" id="UP000515220">
    <property type="component" value="Chromosome"/>
</dbReference>
<evidence type="ECO:0000313" key="2">
    <source>
        <dbReference type="Proteomes" id="UP000515220"/>
    </source>
</evidence>
<gene>
    <name evidence="1" type="ORF">AAJCM20276_03100</name>
</gene>